<proteinExistence type="inferred from homology"/>
<keyword evidence="9" id="KW-1185">Reference proteome</keyword>
<dbReference type="Proteomes" id="UP000749293">
    <property type="component" value="Unassembled WGS sequence"/>
</dbReference>
<dbReference type="Pfam" id="PF01593">
    <property type="entry name" value="Amino_oxidase"/>
    <property type="match status" value="1"/>
</dbReference>
<dbReference type="Gene3D" id="3.90.660.10">
    <property type="match status" value="1"/>
</dbReference>
<dbReference type="EC" id="1.4.3.-" evidence="6"/>
<feature type="binding site" evidence="5">
    <location>
        <begin position="31"/>
        <end position="32"/>
    </location>
    <ligand>
        <name>FAD</name>
        <dbReference type="ChEBI" id="CHEBI:57692"/>
    </ligand>
</feature>
<evidence type="ECO:0000313" key="8">
    <source>
        <dbReference type="EMBL" id="KAF4120098.1"/>
    </source>
</evidence>
<dbReference type="InterPro" id="IPR036188">
    <property type="entry name" value="FAD/NAD-bd_sf"/>
</dbReference>
<keyword evidence="6" id="KW-0274">FAD</keyword>
<comment type="cofactor">
    <cofactor evidence="1 6">
        <name>FAD</name>
        <dbReference type="ChEBI" id="CHEBI:57692"/>
    </cofactor>
</comment>
<comment type="caution">
    <text evidence="8">The sequence shown here is derived from an EMBL/GenBank/DDBJ whole genome shotgun (WGS) entry which is preliminary data.</text>
</comment>
<accession>A0A9P4YNA8</accession>
<sequence>MHDVVVIGAGLSGLQAARSCQLAGLSVSVIEARDRVGGKVWSVPLRSGRGYADLGAAWINDRLQSRINAYVQQFGLETVRQRLDGKAVMQKESGDRIVYPFGITPEFTAEEKKNLEFVRDHIQSATLKTTCPGQDEDSVSLDEYVRKLGAGPTTVKMVNLWSRVMHGVESKQQSAAWFIEYCRRNHGLLAVRADDESGGNHMRITTGTQDIANGLANLVGRDNIHLSSPVVSAHDYRSHVTVTTAAGQTFQAHRCIISLPSTMYKSLSIAPPLPESICSIVNCTTLGHYNKAIVCYDKPWWRDLGFNGFLLSYKGPVVVARDTSVDSIDYYALTCFVNGDEGTKWQGLSHNDRRQVVLDQIAEVYYGDISEKAASIEHVYQPSDFFIQIWKEEVYSKGALAPITAIGQRDAYETYCGKPVGNYHFVGTEYATEWKGYMEGALCSGEHGAAEVVQALAIIAKL</sequence>
<keyword evidence="3 6" id="KW-0560">Oxidoreductase</keyword>
<dbReference type="PANTHER" id="PTHR43563:SF14">
    <property type="entry name" value="AMINE OXIDASE"/>
    <property type="match status" value="1"/>
</dbReference>
<dbReference type="GO" id="GO:0097621">
    <property type="term" value="F:monoamine oxidase activity"/>
    <property type="evidence" value="ECO:0007669"/>
    <property type="project" value="UniProtKB-EC"/>
</dbReference>
<comment type="similarity">
    <text evidence="2 6">Belongs to the flavin monoamine oxidase family.</text>
</comment>
<organism evidence="8 9">
    <name type="scientific">Geosmithia morbida</name>
    <dbReference type="NCBI Taxonomy" id="1094350"/>
    <lineage>
        <taxon>Eukaryota</taxon>
        <taxon>Fungi</taxon>
        <taxon>Dikarya</taxon>
        <taxon>Ascomycota</taxon>
        <taxon>Pezizomycotina</taxon>
        <taxon>Sordariomycetes</taxon>
        <taxon>Hypocreomycetidae</taxon>
        <taxon>Hypocreales</taxon>
        <taxon>Bionectriaceae</taxon>
        <taxon>Geosmithia</taxon>
    </lineage>
</organism>
<evidence type="ECO:0000256" key="3">
    <source>
        <dbReference type="ARBA" id="ARBA00023002"/>
    </source>
</evidence>
<dbReference type="PANTHER" id="PTHR43563">
    <property type="entry name" value="AMINE OXIDASE"/>
    <property type="match status" value="1"/>
</dbReference>
<dbReference type="AlphaFoldDB" id="A0A9P4YNA8"/>
<feature type="domain" description="Amine oxidase" evidence="7">
    <location>
        <begin position="11"/>
        <end position="452"/>
    </location>
</feature>
<dbReference type="PRINTS" id="PR00757">
    <property type="entry name" value="AMINEOXDASEF"/>
</dbReference>
<evidence type="ECO:0000259" key="7">
    <source>
        <dbReference type="Pfam" id="PF01593"/>
    </source>
</evidence>
<dbReference type="OrthoDB" id="5046242at2759"/>
<evidence type="ECO:0000256" key="6">
    <source>
        <dbReference type="RuleBase" id="RU362067"/>
    </source>
</evidence>
<gene>
    <name evidence="8" type="ORF">GMORB2_3509</name>
</gene>
<dbReference type="RefSeq" id="XP_035318750.1">
    <property type="nucleotide sequence ID" value="XM_035465485.1"/>
</dbReference>
<dbReference type="Gene3D" id="1.10.405.10">
    <property type="entry name" value="Guanine Nucleotide Dissociation Inhibitor, domain 1"/>
    <property type="match status" value="1"/>
</dbReference>
<dbReference type="InterPro" id="IPR002937">
    <property type="entry name" value="Amino_oxidase"/>
</dbReference>
<feature type="binding site" evidence="5">
    <location>
        <position position="12"/>
    </location>
    <ligand>
        <name>FAD</name>
        <dbReference type="ChEBI" id="CHEBI:57692"/>
    </ligand>
</feature>
<dbReference type="SUPFAM" id="SSF51905">
    <property type="entry name" value="FAD/NAD(P)-binding domain"/>
    <property type="match status" value="1"/>
</dbReference>
<dbReference type="InterPro" id="IPR001613">
    <property type="entry name" value="Flavin_amine_oxidase"/>
</dbReference>
<evidence type="ECO:0000313" key="9">
    <source>
        <dbReference type="Proteomes" id="UP000749293"/>
    </source>
</evidence>
<name>A0A9P4YNA8_9HYPO</name>
<feature type="binding site" evidence="5">
    <location>
        <position position="336"/>
    </location>
    <ligand>
        <name>substrate</name>
    </ligand>
</feature>
<feature type="binding site" evidence="5">
    <location>
        <position position="429"/>
    </location>
    <ligand>
        <name>FAD</name>
        <dbReference type="ChEBI" id="CHEBI:57692"/>
    </ligand>
</feature>
<dbReference type="SUPFAM" id="SSF54373">
    <property type="entry name" value="FAD-linked reductases, C-terminal domain"/>
    <property type="match status" value="1"/>
</dbReference>
<keyword evidence="6" id="KW-0285">Flavoprotein</keyword>
<evidence type="ECO:0000256" key="1">
    <source>
        <dbReference type="ARBA" id="ARBA00001974"/>
    </source>
</evidence>
<dbReference type="InterPro" id="IPR050703">
    <property type="entry name" value="Flavin_MAO"/>
</dbReference>
<feature type="binding site" evidence="5">
    <location>
        <position position="230"/>
    </location>
    <ligand>
        <name>FAD</name>
        <dbReference type="ChEBI" id="CHEBI:57692"/>
    </ligand>
</feature>
<dbReference type="Gene3D" id="3.50.50.60">
    <property type="entry name" value="FAD/NAD(P)-binding domain"/>
    <property type="match status" value="1"/>
</dbReference>
<evidence type="ECO:0000256" key="4">
    <source>
        <dbReference type="ARBA" id="ARBA00048448"/>
    </source>
</evidence>
<dbReference type="GeneID" id="55969737"/>
<reference evidence="8" key="1">
    <citation type="submission" date="2020-03" db="EMBL/GenBank/DDBJ databases">
        <title>Site-based positive gene gene selection in Geosmithia morbida across the United States reveals a broad range of putative effectors and factors for local host and environmental adapation.</title>
        <authorList>
            <person name="Onufrak A."/>
            <person name="Murdoch R.W."/>
            <person name="Gazis R."/>
            <person name="Huff M."/>
            <person name="Staton M."/>
            <person name="Klingeman W."/>
            <person name="Hadziabdic D."/>
        </authorList>
    </citation>
    <scope>NUCLEOTIDE SEQUENCE</scope>
    <source>
        <strain evidence="8">1262</strain>
    </source>
</reference>
<dbReference type="EMBL" id="JAANYQ010000019">
    <property type="protein sequence ID" value="KAF4120098.1"/>
    <property type="molecule type" value="Genomic_DNA"/>
</dbReference>
<comment type="catalytic activity">
    <reaction evidence="4">
        <text>a secondary aliphatic amine + O2 + H2O = a primary amine + an aldehyde + H2O2</text>
        <dbReference type="Rhea" id="RHEA:26414"/>
        <dbReference type="ChEBI" id="CHEBI:15377"/>
        <dbReference type="ChEBI" id="CHEBI:15379"/>
        <dbReference type="ChEBI" id="CHEBI:16240"/>
        <dbReference type="ChEBI" id="CHEBI:17478"/>
        <dbReference type="ChEBI" id="CHEBI:58855"/>
        <dbReference type="ChEBI" id="CHEBI:65296"/>
        <dbReference type="EC" id="1.4.3.4"/>
    </reaction>
</comment>
<evidence type="ECO:0000256" key="5">
    <source>
        <dbReference type="PIRSR" id="PIRSR601613-1"/>
    </source>
</evidence>
<protein>
    <recommendedName>
        <fullName evidence="6">Amine oxidase</fullName>
        <ecNumber evidence="6">1.4.3.-</ecNumber>
    </recommendedName>
</protein>
<evidence type="ECO:0000256" key="2">
    <source>
        <dbReference type="ARBA" id="ARBA00005995"/>
    </source>
</evidence>